<protein>
    <submittedName>
        <fullName evidence="1">Uncharacterized protein</fullName>
    </submittedName>
</protein>
<dbReference type="AlphaFoldDB" id="H0G792"/>
<gene>
    <name evidence="1" type="ORF">SM0020_26871</name>
</gene>
<accession>H0G792</accession>
<sequence length="78" mass="8744">MFRLFEHLRIRAACVAASGWEVNNGTGRYGSGRRSRTSGGMNRANRWRMPAEIAGMLGVLFPFSSDEPWGGDWLQRAL</sequence>
<name>H0G792_RHIML</name>
<proteinExistence type="predicted"/>
<dbReference type="Proteomes" id="UP000004038">
    <property type="component" value="Unassembled WGS sequence"/>
</dbReference>
<organism evidence="1 2">
    <name type="scientific">Sinorhizobium meliloti CCNWSX0020</name>
    <dbReference type="NCBI Taxonomy" id="1107881"/>
    <lineage>
        <taxon>Bacteria</taxon>
        <taxon>Pseudomonadati</taxon>
        <taxon>Pseudomonadota</taxon>
        <taxon>Alphaproteobacteria</taxon>
        <taxon>Hyphomicrobiales</taxon>
        <taxon>Rhizobiaceae</taxon>
        <taxon>Sinorhizobium/Ensifer group</taxon>
        <taxon>Sinorhizobium</taxon>
    </lineage>
</organism>
<evidence type="ECO:0000313" key="1">
    <source>
        <dbReference type="EMBL" id="EHK74807.1"/>
    </source>
</evidence>
<dbReference type="EMBL" id="AGVV01000076">
    <property type="protein sequence ID" value="EHK74807.1"/>
    <property type="molecule type" value="Genomic_DNA"/>
</dbReference>
<evidence type="ECO:0000313" key="2">
    <source>
        <dbReference type="Proteomes" id="UP000004038"/>
    </source>
</evidence>
<reference evidence="1 2" key="1">
    <citation type="journal article" date="2012" name="J. Bacteriol.">
        <title>Draft Genome Sequence of Sinorhizobium meliloti CCNWSX0020, a Nitrogen-Fixing Symbiont with Copper Tolerance Capability Isolated from Lead-Zinc Mine Tailings.</title>
        <authorList>
            <person name="Li Z."/>
            <person name="Ma Z."/>
            <person name="Hao X."/>
            <person name="Wei G."/>
        </authorList>
    </citation>
    <scope>NUCLEOTIDE SEQUENCE [LARGE SCALE GENOMIC DNA]</scope>
    <source>
        <strain evidence="1 2">CCNWSX0020</strain>
    </source>
</reference>